<dbReference type="InterPro" id="IPR029058">
    <property type="entry name" value="AB_hydrolase_fold"/>
</dbReference>
<dbReference type="GO" id="GO:0008610">
    <property type="term" value="P:lipid biosynthetic process"/>
    <property type="evidence" value="ECO:0007669"/>
    <property type="project" value="TreeGrafter"/>
</dbReference>
<dbReference type="InterPro" id="IPR001031">
    <property type="entry name" value="Thioesterase"/>
</dbReference>
<comment type="similarity">
    <text evidence="1">Belongs to the thioesterase family.</text>
</comment>
<dbReference type="PANTHER" id="PTHR11487">
    <property type="entry name" value="THIOESTERASE"/>
    <property type="match status" value="1"/>
</dbReference>
<organism evidence="3 4">
    <name type="scientific">Streptomyces caeruleatus</name>
    <dbReference type="NCBI Taxonomy" id="661399"/>
    <lineage>
        <taxon>Bacteria</taxon>
        <taxon>Bacillati</taxon>
        <taxon>Actinomycetota</taxon>
        <taxon>Actinomycetes</taxon>
        <taxon>Kitasatosporales</taxon>
        <taxon>Streptomycetaceae</taxon>
        <taxon>Streptomyces</taxon>
    </lineage>
</organism>
<dbReference type="PANTHER" id="PTHR11487:SF0">
    <property type="entry name" value="S-ACYL FATTY ACID SYNTHASE THIOESTERASE, MEDIUM CHAIN"/>
    <property type="match status" value="1"/>
</dbReference>
<evidence type="ECO:0000256" key="1">
    <source>
        <dbReference type="ARBA" id="ARBA00007169"/>
    </source>
</evidence>
<dbReference type="EMBL" id="LMWY01000022">
    <property type="protein sequence ID" value="KUO03042.1"/>
    <property type="molecule type" value="Genomic_DNA"/>
</dbReference>
<dbReference type="RefSeq" id="WP_062720164.1">
    <property type="nucleotide sequence ID" value="NZ_KQ948929.1"/>
</dbReference>
<dbReference type="STRING" id="661399.AQJ67_18805"/>
<evidence type="ECO:0000313" key="3">
    <source>
        <dbReference type="EMBL" id="KUO03042.1"/>
    </source>
</evidence>
<dbReference type="Gene3D" id="3.40.50.1820">
    <property type="entry name" value="alpha/beta hydrolase"/>
    <property type="match status" value="1"/>
</dbReference>
<proteinExistence type="inferred from homology"/>
<dbReference type="Pfam" id="PF00975">
    <property type="entry name" value="Thioesterase"/>
    <property type="match status" value="1"/>
</dbReference>
<sequence length="229" mass="25354">MTTSVMCLPYAGAGAGVYRPWQLQESSALRAVPIQVPGREREFGKPFYRDFPEAAAGTAQRIREAAADGQPFIVFGHSFGALLAYEAVRHLADTGGPLPRHLVVSGSVSPSHRQAERLDGGDEEVMARARAIAGRDIPEYADPRLRDFLLPVMRADVNLLADYTPPARDPLPVPITAIRGDQDHLVPEEEWLDWEAFTSAGFDTVEFAGGHMYVTEWWPEVWKTLEQLV</sequence>
<dbReference type="SUPFAM" id="SSF53474">
    <property type="entry name" value="alpha/beta-Hydrolases"/>
    <property type="match status" value="1"/>
</dbReference>
<dbReference type="Proteomes" id="UP000053429">
    <property type="component" value="Unassembled WGS sequence"/>
</dbReference>
<protein>
    <recommendedName>
        <fullName evidence="2">Thioesterase domain-containing protein</fullName>
    </recommendedName>
</protein>
<evidence type="ECO:0000259" key="2">
    <source>
        <dbReference type="Pfam" id="PF00975"/>
    </source>
</evidence>
<dbReference type="InterPro" id="IPR012223">
    <property type="entry name" value="TEII"/>
</dbReference>
<keyword evidence="4" id="KW-1185">Reference proteome</keyword>
<reference evidence="3 4" key="1">
    <citation type="submission" date="2015-10" db="EMBL/GenBank/DDBJ databases">
        <title>Draft genome sequence of Streptomyces caeruleatus NRRL B-24802, type strain for the species Streptomyces caeruleatus.</title>
        <authorList>
            <person name="Ruckert C."/>
            <person name="Winkler A."/>
            <person name="Kalinowski J."/>
            <person name="Kampfer P."/>
            <person name="Glaeser S."/>
        </authorList>
    </citation>
    <scope>NUCLEOTIDE SEQUENCE [LARGE SCALE GENOMIC DNA]</scope>
    <source>
        <strain evidence="3 4">NRRL B-24802</strain>
    </source>
</reference>
<accession>A0A101U2P3</accession>
<dbReference type="AlphaFoldDB" id="A0A101U2P3"/>
<comment type="caution">
    <text evidence="3">The sequence shown here is derived from an EMBL/GenBank/DDBJ whole genome shotgun (WGS) entry which is preliminary data.</text>
</comment>
<evidence type="ECO:0000313" key="4">
    <source>
        <dbReference type="Proteomes" id="UP000053429"/>
    </source>
</evidence>
<name>A0A101U2P3_9ACTN</name>
<feature type="domain" description="Thioesterase" evidence="2">
    <location>
        <begin position="5"/>
        <end position="226"/>
    </location>
</feature>
<dbReference type="OrthoDB" id="8480037at2"/>
<gene>
    <name evidence="3" type="ORF">AQJ67_18805</name>
</gene>